<evidence type="ECO:0000259" key="4">
    <source>
        <dbReference type="SMART" id="SM00645"/>
    </source>
</evidence>
<dbReference type="PROSITE" id="PS00639">
    <property type="entry name" value="THIOL_PROTEASE_HIS"/>
    <property type="match status" value="1"/>
</dbReference>
<proteinExistence type="inferred from homology"/>
<keyword evidence="3" id="KW-0732">Signal</keyword>
<dbReference type="InterPro" id="IPR013128">
    <property type="entry name" value="Peptidase_C1A"/>
</dbReference>
<dbReference type="InterPro" id="IPR025661">
    <property type="entry name" value="Pept_asp_AS"/>
</dbReference>
<keyword evidence="7" id="KW-1185">Reference proteome</keyword>
<feature type="domain" description="Cathepsin propeptide inhibitor" evidence="5">
    <location>
        <begin position="49"/>
        <end position="106"/>
    </location>
</feature>
<evidence type="ECO:0000313" key="7">
    <source>
        <dbReference type="Proteomes" id="UP001497512"/>
    </source>
</evidence>
<dbReference type="InterPro" id="IPR039417">
    <property type="entry name" value="Peptidase_C1A_papain-like"/>
</dbReference>
<dbReference type="PROSITE" id="PS00640">
    <property type="entry name" value="THIOL_PROTEASE_ASN"/>
    <property type="match status" value="1"/>
</dbReference>
<accession>A0ABP0THS7</accession>
<comment type="similarity">
    <text evidence="1">Belongs to the peptidase C1 family.</text>
</comment>
<evidence type="ECO:0000256" key="1">
    <source>
        <dbReference type="ARBA" id="ARBA00008455"/>
    </source>
</evidence>
<dbReference type="Gene3D" id="3.90.70.10">
    <property type="entry name" value="Cysteine proteinases"/>
    <property type="match status" value="1"/>
</dbReference>
<dbReference type="EMBL" id="OZ019903">
    <property type="protein sequence ID" value="CAK9196881.1"/>
    <property type="molecule type" value="Genomic_DNA"/>
</dbReference>
<feature type="chain" id="PRO_5047358821" description="Cysteine protease" evidence="3">
    <location>
        <begin position="26"/>
        <end position="363"/>
    </location>
</feature>
<evidence type="ECO:0000313" key="6">
    <source>
        <dbReference type="EMBL" id="CAK9196881.1"/>
    </source>
</evidence>
<sequence length="363" mass="40148">MTGRFFLLLLLLAVVLFHAGIGVEASLDYSIVGYSPEDLDSEEQLFNLFESWLHKHEKSYESVLEMHHRFTIFKDNLRYINSHIVQHKTSHWLGLNNLADLTHEEFKARYFGILPPGVKRLRRTENFMYANVHAPASLDWRAKGAVTPVKDQGNCGIGSVEGINAIKTGHLISLSEQQLVDCDDNDGVAMVGSWITHSVTSWKTVGLTQKLTIHTRAQMTPIVVSINSYQGIPMNNETVLLQAASNQSISVSIEASGRDFQLYAGGVFTGSCGRDLDHGVLAVGYAASSGLEYWIIKNSWGTGWGQKGYIFMERLGAKNLNGICGINMDPSYPIKTGPNPHSDAYALPSRLAGHQEASSWAFF</sequence>
<organism evidence="6 7">
    <name type="scientific">Sphagnum troendelagicum</name>
    <dbReference type="NCBI Taxonomy" id="128251"/>
    <lineage>
        <taxon>Eukaryota</taxon>
        <taxon>Viridiplantae</taxon>
        <taxon>Streptophyta</taxon>
        <taxon>Embryophyta</taxon>
        <taxon>Bryophyta</taxon>
        <taxon>Sphagnophytina</taxon>
        <taxon>Sphagnopsida</taxon>
        <taxon>Sphagnales</taxon>
        <taxon>Sphagnaceae</taxon>
        <taxon>Sphagnum</taxon>
    </lineage>
</organism>
<dbReference type="InterPro" id="IPR038765">
    <property type="entry name" value="Papain-like_cys_pep_sf"/>
</dbReference>
<dbReference type="SMART" id="SM00848">
    <property type="entry name" value="Inhibitor_I29"/>
    <property type="match status" value="1"/>
</dbReference>
<evidence type="ECO:0000259" key="5">
    <source>
        <dbReference type="SMART" id="SM00848"/>
    </source>
</evidence>
<reference evidence="6" key="1">
    <citation type="submission" date="2024-02" db="EMBL/GenBank/DDBJ databases">
        <authorList>
            <consortium name="ELIXIR-Norway"/>
            <consortium name="Elixir Norway"/>
        </authorList>
    </citation>
    <scope>NUCLEOTIDE SEQUENCE</scope>
</reference>
<dbReference type="Proteomes" id="UP001497512">
    <property type="component" value="Chromosome 11"/>
</dbReference>
<keyword evidence="2" id="KW-1015">Disulfide bond</keyword>
<evidence type="ECO:0008006" key="8">
    <source>
        <dbReference type="Google" id="ProtNLM"/>
    </source>
</evidence>
<gene>
    <name evidence="6" type="ORF">CSSPTR1EN2_LOCUS3696</name>
</gene>
<protein>
    <recommendedName>
        <fullName evidence="8">Cysteine protease</fullName>
    </recommendedName>
</protein>
<dbReference type="SUPFAM" id="SSF54001">
    <property type="entry name" value="Cysteine proteinases"/>
    <property type="match status" value="1"/>
</dbReference>
<dbReference type="CDD" id="cd02248">
    <property type="entry name" value="Peptidase_C1A"/>
    <property type="match status" value="1"/>
</dbReference>
<dbReference type="InterPro" id="IPR013201">
    <property type="entry name" value="Prot_inhib_I29"/>
</dbReference>
<feature type="domain" description="Peptidase C1A papain C-terminal" evidence="4">
    <location>
        <begin position="134"/>
        <end position="334"/>
    </location>
</feature>
<dbReference type="Pfam" id="PF00112">
    <property type="entry name" value="Peptidase_C1"/>
    <property type="match status" value="1"/>
</dbReference>
<feature type="signal peptide" evidence="3">
    <location>
        <begin position="1"/>
        <end position="25"/>
    </location>
</feature>
<evidence type="ECO:0000256" key="3">
    <source>
        <dbReference type="SAM" id="SignalP"/>
    </source>
</evidence>
<dbReference type="PANTHER" id="PTHR12411">
    <property type="entry name" value="CYSTEINE PROTEASE FAMILY C1-RELATED"/>
    <property type="match status" value="1"/>
</dbReference>
<evidence type="ECO:0000256" key="2">
    <source>
        <dbReference type="ARBA" id="ARBA00023157"/>
    </source>
</evidence>
<name>A0ABP0THS7_9BRYO</name>
<dbReference type="InterPro" id="IPR000668">
    <property type="entry name" value="Peptidase_C1A_C"/>
</dbReference>
<dbReference type="InterPro" id="IPR025660">
    <property type="entry name" value="Pept_his_AS"/>
</dbReference>
<dbReference type="Pfam" id="PF08246">
    <property type="entry name" value="Inhibitor_I29"/>
    <property type="match status" value="1"/>
</dbReference>
<dbReference type="SMART" id="SM00645">
    <property type="entry name" value="Pept_C1"/>
    <property type="match status" value="1"/>
</dbReference>